<dbReference type="Gene3D" id="3.40.50.2000">
    <property type="entry name" value="Glycogen Phosphorylase B"/>
    <property type="match status" value="1"/>
</dbReference>
<dbReference type="Pfam" id="PF22772">
    <property type="entry name" value="WsaF_C"/>
    <property type="match status" value="1"/>
</dbReference>
<evidence type="ECO:0000259" key="2">
    <source>
        <dbReference type="Pfam" id="PF22772"/>
    </source>
</evidence>
<organism evidence="3 4">
    <name type="scientific">Rhodanobacter terrae</name>
    <dbReference type="NCBI Taxonomy" id="418647"/>
    <lineage>
        <taxon>Bacteria</taxon>
        <taxon>Pseudomonadati</taxon>
        <taxon>Pseudomonadota</taxon>
        <taxon>Gammaproteobacteria</taxon>
        <taxon>Lysobacterales</taxon>
        <taxon>Rhodanobacteraceae</taxon>
        <taxon>Rhodanobacter</taxon>
    </lineage>
</organism>
<dbReference type="Gene3D" id="3.40.50.11090">
    <property type="match status" value="1"/>
</dbReference>
<proteinExistence type="predicted"/>
<evidence type="ECO:0000313" key="3">
    <source>
        <dbReference type="EMBL" id="MFC5582594.1"/>
    </source>
</evidence>
<evidence type="ECO:0000313" key="4">
    <source>
        <dbReference type="Proteomes" id="UP001596111"/>
    </source>
</evidence>
<dbReference type="Proteomes" id="UP001596111">
    <property type="component" value="Unassembled WGS sequence"/>
</dbReference>
<dbReference type="Pfam" id="PF21374">
    <property type="entry name" value="WsaF_N"/>
    <property type="match status" value="1"/>
</dbReference>
<dbReference type="SUPFAM" id="SSF53756">
    <property type="entry name" value="UDP-Glycosyltransferase/glycogen phosphorylase"/>
    <property type="match status" value="1"/>
</dbReference>
<comment type="caution">
    <text evidence="3">The sequence shown here is derived from an EMBL/GenBank/DDBJ whole genome shotgun (WGS) entry which is preliminary data.</text>
</comment>
<gene>
    <name evidence="3" type="ORF">ACFPPB_15855</name>
</gene>
<dbReference type="RefSeq" id="WP_377328851.1">
    <property type="nucleotide sequence ID" value="NZ_JBHSNG010000020.1"/>
</dbReference>
<feature type="domain" description="WsaF C-terminal" evidence="2">
    <location>
        <begin position="194"/>
        <end position="324"/>
    </location>
</feature>
<dbReference type="InterPro" id="IPR048510">
    <property type="entry name" value="WsaF_N"/>
</dbReference>
<dbReference type="InterPro" id="IPR055050">
    <property type="entry name" value="WsaF_C"/>
</dbReference>
<keyword evidence="4" id="KW-1185">Reference proteome</keyword>
<accession>A0ABW0T153</accession>
<dbReference type="EMBL" id="JBHSNG010000020">
    <property type="protein sequence ID" value="MFC5582594.1"/>
    <property type="molecule type" value="Genomic_DNA"/>
</dbReference>
<sequence>MLLPSINARHYFGGIHTAVQLYRALEKHFPATRIVLVDSAPDAAALERFSEHTLVDCAADSAASHQIVPFNDRYGRTVPVGAGDCWLTTAWWTTYSAQRLAAWQQQQFGAAGRLINLIQDFEPGFYPWSSQFALALSTYRPDQDVGVFNTRLLADYFELQGLAYQHRFVFEPTLNDGLRHVLEQARAKSQPRQRRMVVYARPSTPRNSFELLCEALRTWGWSDPASAQWEVVAAGELTADLDLGPFRVHALGKLDLPDYARLLATSAIGVSLMISPHPSYPPLEMAAFGMGVVTNRFANKDLGNFSPNIRSAEQFSPEAIAAAIAQEVNEWERRKMSPLGLMGEDHAFLAEGGFDEVAKQIAHSWHCDNREKLK</sequence>
<feature type="domain" description="WsaF N-terminal" evidence="1">
    <location>
        <begin position="1"/>
        <end position="151"/>
    </location>
</feature>
<evidence type="ECO:0000259" key="1">
    <source>
        <dbReference type="Pfam" id="PF21374"/>
    </source>
</evidence>
<reference evidence="4" key="1">
    <citation type="journal article" date="2019" name="Int. J. Syst. Evol. Microbiol.">
        <title>The Global Catalogue of Microorganisms (GCM) 10K type strain sequencing project: providing services to taxonomists for standard genome sequencing and annotation.</title>
        <authorList>
            <consortium name="The Broad Institute Genomics Platform"/>
            <consortium name="The Broad Institute Genome Sequencing Center for Infectious Disease"/>
            <person name="Wu L."/>
            <person name="Ma J."/>
        </authorList>
    </citation>
    <scope>NUCLEOTIDE SEQUENCE [LARGE SCALE GENOMIC DNA]</scope>
    <source>
        <strain evidence="4">CGMCC 1.13587</strain>
    </source>
</reference>
<name>A0ABW0T153_9GAMM</name>
<protein>
    <submittedName>
        <fullName evidence="3">Uncharacterized protein</fullName>
    </submittedName>
</protein>